<dbReference type="InterPro" id="IPR010918">
    <property type="entry name" value="PurM-like_C_dom"/>
</dbReference>
<dbReference type="PANTHER" id="PTHR43555:SF1">
    <property type="entry name" value="PHOSPHORIBOSYLFORMYLGLYCINAMIDINE SYNTHASE SUBUNIT PURL"/>
    <property type="match status" value="1"/>
</dbReference>
<keyword evidence="3 8" id="KW-0479">Metal-binding</keyword>
<feature type="binding site" evidence="8">
    <location>
        <begin position="95"/>
        <end position="98"/>
    </location>
    <ligand>
        <name>substrate</name>
    </ligand>
</feature>
<dbReference type="NCBIfam" id="NF002290">
    <property type="entry name" value="PRK01213.1"/>
    <property type="match status" value="1"/>
</dbReference>
<evidence type="ECO:0000256" key="8">
    <source>
        <dbReference type="HAMAP-Rule" id="MF_00420"/>
    </source>
</evidence>
<comment type="similarity">
    <text evidence="8">Belongs to the FGAMS family.</text>
</comment>
<dbReference type="InterPro" id="IPR036676">
    <property type="entry name" value="PurM-like_C_sf"/>
</dbReference>
<dbReference type="PANTHER" id="PTHR43555">
    <property type="entry name" value="PHOSPHORIBOSYLFORMYLGLYCINAMIDINE SYNTHASE SUBUNIT PURL"/>
    <property type="match status" value="1"/>
</dbReference>
<feature type="domain" description="Phosphoribosylformylglycinamidine synthase linker" evidence="11">
    <location>
        <begin position="16"/>
        <end position="54"/>
    </location>
</feature>
<evidence type="ECO:0000256" key="3">
    <source>
        <dbReference type="ARBA" id="ARBA00022723"/>
    </source>
</evidence>
<feature type="binding site" evidence="8">
    <location>
        <position position="241"/>
    </location>
    <ligand>
        <name>substrate</name>
    </ligand>
</feature>
<evidence type="ECO:0000313" key="12">
    <source>
        <dbReference type="EMBL" id="MCH8616267.1"/>
    </source>
</evidence>
<feature type="binding site" evidence="8">
    <location>
        <position position="538"/>
    </location>
    <ligand>
        <name>substrate</name>
    </ligand>
</feature>
<comment type="subunit">
    <text evidence="8">Monomer. Part of the FGAM synthase complex composed of 1 PurL, 1 PurQ and 2 PurS subunits.</text>
</comment>
<comment type="pathway">
    <text evidence="8">Purine metabolism; IMP biosynthesis via de novo pathway; 5-amino-1-(5-phospho-D-ribosyl)imidazole from N(2)-formyl-N(1)-(5-phospho-D-ribosyl)glycinamide: step 1/2.</text>
</comment>
<protein>
    <recommendedName>
        <fullName evidence="8">Phosphoribosylformylglycinamidine synthase subunit PurL</fullName>
        <shortName evidence="8">FGAM synthase</shortName>
        <ecNumber evidence="8">6.3.5.3</ecNumber>
    </recommendedName>
    <alternativeName>
        <fullName evidence="8">Formylglycinamide ribonucleotide amidotransferase subunit II</fullName>
        <shortName evidence="8">FGAR amidotransferase II</shortName>
        <shortName evidence="8">FGAR-AT II</shortName>
    </alternativeName>
    <alternativeName>
        <fullName evidence="8">Glutamine amidotransferase PurL</fullName>
    </alternativeName>
    <alternativeName>
        <fullName evidence="8">Phosphoribosylformylglycinamidine synthase subunit II</fullName>
    </alternativeName>
</protein>
<comment type="caution">
    <text evidence="8">Lacks conserved residue(s) required for the propagation of feature annotation.</text>
</comment>
<feature type="binding site" evidence="8">
    <location>
        <position position="535"/>
    </location>
    <ligand>
        <name>ATP</name>
        <dbReference type="ChEBI" id="CHEBI:30616"/>
    </ligand>
</feature>
<dbReference type="Pfam" id="PF00586">
    <property type="entry name" value="AIRS"/>
    <property type="match status" value="2"/>
</dbReference>
<dbReference type="EC" id="6.3.5.3" evidence="8"/>
<keyword evidence="5 8" id="KW-0658">Purine biosynthesis</keyword>
<accession>A0ABS9VMS0</accession>
<feature type="domain" description="PurM-like C-terminal" evidence="10">
    <location>
        <begin position="578"/>
        <end position="712"/>
    </location>
</feature>
<comment type="caution">
    <text evidence="12">The sequence shown here is derived from an EMBL/GenBank/DDBJ whole genome shotgun (WGS) entry which is preliminary data.</text>
</comment>
<evidence type="ECO:0000256" key="6">
    <source>
        <dbReference type="ARBA" id="ARBA00022840"/>
    </source>
</evidence>
<evidence type="ECO:0000259" key="9">
    <source>
        <dbReference type="Pfam" id="PF00586"/>
    </source>
</evidence>
<dbReference type="PIRSF" id="PIRSF001587">
    <property type="entry name" value="FGAM_synthase_II"/>
    <property type="match status" value="1"/>
</dbReference>
<feature type="binding site" evidence="8">
    <location>
        <position position="53"/>
    </location>
    <ligand>
        <name>ATP</name>
        <dbReference type="ChEBI" id="CHEBI:30616"/>
    </ligand>
</feature>
<dbReference type="SUPFAM" id="SSF55326">
    <property type="entry name" value="PurM N-terminal domain-like"/>
    <property type="match status" value="2"/>
</dbReference>
<dbReference type="NCBIfam" id="TIGR01736">
    <property type="entry name" value="FGAM_synth_II"/>
    <property type="match status" value="1"/>
</dbReference>
<feature type="binding site" evidence="8">
    <location>
        <begin position="313"/>
        <end position="315"/>
    </location>
    <ligand>
        <name>substrate</name>
    </ligand>
</feature>
<evidence type="ECO:0000256" key="1">
    <source>
        <dbReference type="ARBA" id="ARBA00022490"/>
    </source>
</evidence>
<feature type="binding site" evidence="8">
    <location>
        <position position="92"/>
    </location>
    <ligand>
        <name>ATP</name>
        <dbReference type="ChEBI" id="CHEBI:30616"/>
    </ligand>
</feature>
<dbReference type="Pfam" id="PF02769">
    <property type="entry name" value="AIRS_C"/>
    <property type="match status" value="2"/>
</dbReference>
<sequence length="751" mass="79854">MDVLEAPRITPQMVADHGLSPEEYNRILNALGREPNLVELGIFSVMWSEHCSYKSSRFHLKKLPTEASWVIQGPGENAGVIDIGDGDAAIFKMESHNHPSYIEPYQGAATGVGGILRDVFTMGARPVANLNALRFGRPDHPKMRHLIAGVVHGIGGYGNCVGVPTVGGEVNFDAAYDGNILVNAMTVGVAKTDKIFYSAATGIGNPIVYVGSKTGRDGIHGATMASADFDENSDEKRPTVQVGDPFTEKLLIEACLELMATDAIVAIQDMGAAGLTSSSVEMASKGGAGIRLDMNKVPCREEGMTPYEMMLSESQERMLMVLKPGKEPMAEAIFRKWELDFAVIGEVTDTGHMVLEWNREVVCDIPLGPLADEAPCYERPYISQDEYKSWAGVKPLESVPESTDIAADLLKLMGSPNLASRRWIWEQYDQSVGADTVQKPGGDAAVVRVHGTKKALAISTDCTPRYVYADPLEGGKQAIAEAYRNLCAVGAKPLAVTNCLNFGNPQRPEIMAQFVGALEGMGEACRALDFPIVSGNVSLYNESKATGGGSAILPTPAIGGVGLLDDWEKSATIAFKAAGEHVILIGHSDSHAGQSLWLDVCHGRREGTPPPVDLDAERRAGECIRKLIADALVTAVHDCADGGAAVAVAEMALAGKIGMTMTVVPQIPNPAAILFGEDQGRYVVTTTDPDRVRALANDAQLFAVPIGTTGGDALTFDLVDRGGPQTVALSDLRAAHEGFFPKLMGADAALA</sequence>
<keyword evidence="2 8" id="KW-0436">Ligase</keyword>
<keyword evidence="4 8" id="KW-0547">Nucleotide-binding</keyword>
<reference evidence="12 13" key="1">
    <citation type="submission" date="2022-03" db="EMBL/GenBank/DDBJ databases">
        <authorList>
            <person name="Jo J.-H."/>
            <person name="Im W.-T."/>
        </authorList>
    </citation>
    <scope>NUCLEOTIDE SEQUENCE [LARGE SCALE GENOMIC DNA]</scope>
    <source>
        <strain evidence="12 13">SM33</strain>
    </source>
</reference>
<dbReference type="HAMAP" id="MF_00420">
    <property type="entry name" value="PurL_2"/>
    <property type="match status" value="1"/>
</dbReference>
<dbReference type="InterPro" id="IPR016188">
    <property type="entry name" value="PurM-like_N"/>
</dbReference>
<proteinExistence type="inferred from homology"/>
<evidence type="ECO:0000313" key="13">
    <source>
        <dbReference type="Proteomes" id="UP001203058"/>
    </source>
</evidence>
<feature type="binding site" evidence="8">
    <location>
        <position position="536"/>
    </location>
    <ligand>
        <name>Mg(2+)</name>
        <dbReference type="ChEBI" id="CHEBI:18420"/>
        <label>1</label>
    </ligand>
</feature>
<name>A0ABS9VMS0_9SPHN</name>
<dbReference type="CDD" id="cd02204">
    <property type="entry name" value="PurL_repeat2"/>
    <property type="match status" value="1"/>
</dbReference>
<keyword evidence="1 8" id="KW-0963">Cytoplasm</keyword>
<feature type="binding site" evidence="8">
    <location>
        <position position="118"/>
    </location>
    <ligand>
        <name>Mg(2+)</name>
        <dbReference type="ChEBI" id="CHEBI:18420"/>
        <label>2</label>
    </ligand>
</feature>
<gene>
    <name evidence="8 12" type="primary">purL</name>
    <name evidence="12" type="ORF">LZ016_09160</name>
</gene>
<dbReference type="Gene3D" id="3.90.650.10">
    <property type="entry name" value="PurM-like C-terminal domain"/>
    <property type="match status" value="2"/>
</dbReference>
<feature type="domain" description="PurM-like C-terminal" evidence="10">
    <location>
        <begin position="203"/>
        <end position="357"/>
    </location>
</feature>
<evidence type="ECO:0000256" key="5">
    <source>
        <dbReference type="ARBA" id="ARBA00022755"/>
    </source>
</evidence>
<dbReference type="GO" id="GO:0004642">
    <property type="term" value="F:phosphoribosylformylglycinamidine synthase activity"/>
    <property type="evidence" value="ECO:0007669"/>
    <property type="project" value="UniProtKB-EC"/>
</dbReference>
<feature type="binding site" evidence="8">
    <location>
        <position position="94"/>
    </location>
    <ligand>
        <name>Mg(2+)</name>
        <dbReference type="ChEBI" id="CHEBI:18420"/>
        <label>1</label>
    </ligand>
</feature>
<dbReference type="InterPro" id="IPR010074">
    <property type="entry name" value="PRibForGlyAmidine_synth_PurL"/>
</dbReference>
<organism evidence="12 13">
    <name type="scientific">Sphingomonas telluris</name>
    <dbReference type="NCBI Taxonomy" id="2907998"/>
    <lineage>
        <taxon>Bacteria</taxon>
        <taxon>Pseudomonadati</taxon>
        <taxon>Pseudomonadota</taxon>
        <taxon>Alphaproteobacteria</taxon>
        <taxon>Sphingomonadales</taxon>
        <taxon>Sphingomonadaceae</taxon>
        <taxon>Sphingomonas</taxon>
    </lineage>
</organism>
<dbReference type="SUPFAM" id="SSF56042">
    <property type="entry name" value="PurM C-terminal domain-like"/>
    <property type="match status" value="2"/>
</dbReference>
<dbReference type="InterPro" id="IPR036921">
    <property type="entry name" value="PurM-like_N_sf"/>
</dbReference>
<dbReference type="Pfam" id="PF18072">
    <property type="entry name" value="FGAR-AT_linker"/>
    <property type="match status" value="1"/>
</dbReference>
<feature type="binding site" evidence="8">
    <location>
        <position position="269"/>
    </location>
    <ligand>
        <name>Mg(2+)</name>
        <dbReference type="ChEBI" id="CHEBI:18420"/>
        <label>2</label>
    </ligand>
</feature>
<feature type="domain" description="PurM-like N-terminal" evidence="9">
    <location>
        <begin position="441"/>
        <end position="563"/>
    </location>
</feature>
<comment type="catalytic activity">
    <reaction evidence="8">
        <text>N(2)-formyl-N(1)-(5-phospho-beta-D-ribosyl)glycinamide + L-glutamine + ATP + H2O = 2-formamido-N(1)-(5-O-phospho-beta-D-ribosyl)acetamidine + L-glutamate + ADP + phosphate + H(+)</text>
        <dbReference type="Rhea" id="RHEA:17129"/>
        <dbReference type="ChEBI" id="CHEBI:15377"/>
        <dbReference type="ChEBI" id="CHEBI:15378"/>
        <dbReference type="ChEBI" id="CHEBI:29985"/>
        <dbReference type="ChEBI" id="CHEBI:30616"/>
        <dbReference type="ChEBI" id="CHEBI:43474"/>
        <dbReference type="ChEBI" id="CHEBI:58359"/>
        <dbReference type="ChEBI" id="CHEBI:147286"/>
        <dbReference type="ChEBI" id="CHEBI:147287"/>
        <dbReference type="ChEBI" id="CHEBI:456216"/>
        <dbReference type="EC" id="6.3.5.3"/>
    </reaction>
</comment>
<dbReference type="InterPro" id="IPR041609">
    <property type="entry name" value="PurL_linker"/>
</dbReference>
<evidence type="ECO:0000259" key="11">
    <source>
        <dbReference type="Pfam" id="PF18072"/>
    </source>
</evidence>
<keyword evidence="7 8" id="KW-0460">Magnesium</keyword>
<evidence type="ECO:0000259" key="10">
    <source>
        <dbReference type="Pfam" id="PF02769"/>
    </source>
</evidence>
<feature type="active site" description="Proton acceptor" evidence="8">
    <location>
        <position position="96"/>
    </location>
</feature>
<dbReference type="CDD" id="cd02203">
    <property type="entry name" value="PurL_repeat1"/>
    <property type="match status" value="1"/>
</dbReference>
<dbReference type="Gene3D" id="3.30.1330.10">
    <property type="entry name" value="PurM-like, N-terminal domain"/>
    <property type="match status" value="2"/>
</dbReference>
<evidence type="ECO:0000256" key="2">
    <source>
        <dbReference type="ARBA" id="ARBA00022598"/>
    </source>
</evidence>
<feature type="binding site" evidence="8">
    <location>
        <position position="117"/>
    </location>
    <ligand>
        <name>substrate</name>
    </ligand>
</feature>
<dbReference type="RefSeq" id="WP_241447070.1">
    <property type="nucleotide sequence ID" value="NZ_JAKZHW010000001.1"/>
</dbReference>
<feature type="active site" evidence="8">
    <location>
        <position position="50"/>
    </location>
</feature>
<feature type="binding site" evidence="8">
    <location>
        <position position="498"/>
    </location>
    <ligand>
        <name>ATP</name>
        <dbReference type="ChEBI" id="CHEBI:30616"/>
    </ligand>
</feature>
<comment type="subcellular location">
    <subcellularLocation>
        <location evidence="8">Cytoplasm</location>
    </subcellularLocation>
</comment>
<feature type="domain" description="PurM-like N-terminal" evidence="9">
    <location>
        <begin position="75"/>
        <end position="190"/>
    </location>
</feature>
<keyword evidence="6 8" id="KW-0067">ATP-binding</keyword>
<evidence type="ECO:0000256" key="4">
    <source>
        <dbReference type="ARBA" id="ARBA00022741"/>
    </source>
</evidence>
<dbReference type="Proteomes" id="UP001203058">
    <property type="component" value="Unassembled WGS sequence"/>
</dbReference>
<keyword evidence="13" id="KW-1185">Reference proteome</keyword>
<comment type="function">
    <text evidence="8">Part of the phosphoribosylformylglycinamidine synthase complex involved in the purines biosynthetic pathway. Catalyzes the ATP-dependent conversion of formylglycinamide ribonucleotide (FGAR) and glutamine to yield formylglycinamidine ribonucleotide (FGAM) and glutamate. The FGAM synthase complex is composed of three subunits. PurQ produces an ammonia molecule by converting glutamine to glutamate. PurL transfers the ammonia molecule to FGAR to form FGAM in an ATP-dependent manner. PurS interacts with PurQ and PurL and is thought to assist in the transfer of the ammonia molecule from PurQ to PurL.</text>
</comment>
<evidence type="ECO:0000256" key="7">
    <source>
        <dbReference type="ARBA" id="ARBA00022842"/>
    </source>
</evidence>
<dbReference type="EMBL" id="JAKZHW010000001">
    <property type="protein sequence ID" value="MCH8616267.1"/>
    <property type="molecule type" value="Genomic_DNA"/>
</dbReference>